<accession>A0ABV6YS18</accession>
<name>A0ABV6YS18_UNCC1</name>
<evidence type="ECO:0000256" key="1">
    <source>
        <dbReference type="ARBA" id="ARBA00022490"/>
    </source>
</evidence>
<keyword evidence="4" id="KW-0131">Cell cycle</keyword>
<dbReference type="Gene3D" id="1.10.10.10">
    <property type="entry name" value="Winged helix-like DNA-binding domain superfamily/Winged helix DNA-binding domain"/>
    <property type="match status" value="2"/>
</dbReference>
<keyword evidence="2" id="KW-0132">Cell division</keyword>
<dbReference type="SUPFAM" id="SSF46785">
    <property type="entry name" value="Winged helix' DNA-binding domain"/>
    <property type="match status" value="2"/>
</dbReference>
<organism evidence="5 6">
    <name type="scientific">candidate division CSSED10-310 bacterium</name>
    <dbReference type="NCBI Taxonomy" id="2855610"/>
    <lineage>
        <taxon>Bacteria</taxon>
        <taxon>Bacteria division CSSED10-310</taxon>
    </lineage>
</organism>
<dbReference type="PIRSF" id="PIRSF019345">
    <property type="entry name" value="ScpB"/>
    <property type="match status" value="1"/>
</dbReference>
<dbReference type="NCBIfam" id="TIGR00281">
    <property type="entry name" value="SMC-Scp complex subunit ScpB"/>
    <property type="match status" value="1"/>
</dbReference>
<keyword evidence="3" id="KW-0159">Chromosome partition</keyword>
<sequence length="195" mass="22139">MAEQELHWDQLSLKFEKEDIRAIIEVLLFVSTGPLPAQRFIDILGSFYSESEIVAVIQQLSDEYDSRNSGLQIIEVGGGYRLCTRPIYDHAVRAFKQVKRKIRLSMPALETLAIIAYRQPITTPEIEAIRGVNVSAILKNLLEKRLITIIGRKKAAGNPLIYGTTAAFLEYFGLQELSSLPTIEEFFESFEETRE</sequence>
<gene>
    <name evidence="5" type="primary">scpB</name>
    <name evidence="5" type="ORF">ACFL27_02180</name>
</gene>
<keyword evidence="6" id="KW-1185">Reference proteome</keyword>
<dbReference type="Pfam" id="PF04079">
    <property type="entry name" value="SMC_ScpB"/>
    <property type="match status" value="1"/>
</dbReference>
<protein>
    <submittedName>
        <fullName evidence="5">SMC-Scp complex subunit ScpB</fullName>
    </submittedName>
</protein>
<dbReference type="Proteomes" id="UP001594351">
    <property type="component" value="Unassembled WGS sequence"/>
</dbReference>
<evidence type="ECO:0000256" key="2">
    <source>
        <dbReference type="ARBA" id="ARBA00022618"/>
    </source>
</evidence>
<dbReference type="InterPro" id="IPR005234">
    <property type="entry name" value="ScpB_csome_segregation"/>
</dbReference>
<evidence type="ECO:0000313" key="5">
    <source>
        <dbReference type="EMBL" id="MFC1848993.1"/>
    </source>
</evidence>
<evidence type="ECO:0000313" key="6">
    <source>
        <dbReference type="Proteomes" id="UP001594351"/>
    </source>
</evidence>
<dbReference type="InterPro" id="IPR036390">
    <property type="entry name" value="WH_DNA-bd_sf"/>
</dbReference>
<dbReference type="InterPro" id="IPR036388">
    <property type="entry name" value="WH-like_DNA-bd_sf"/>
</dbReference>
<evidence type="ECO:0000256" key="4">
    <source>
        <dbReference type="ARBA" id="ARBA00023306"/>
    </source>
</evidence>
<proteinExistence type="predicted"/>
<dbReference type="PANTHER" id="PTHR34298">
    <property type="entry name" value="SEGREGATION AND CONDENSATION PROTEIN B"/>
    <property type="match status" value="1"/>
</dbReference>
<reference evidence="5 6" key="1">
    <citation type="submission" date="2024-09" db="EMBL/GenBank/DDBJ databases">
        <title>Laminarin stimulates single cell rates of sulfate reduction while oxygen inhibits transcriptomic activity in coastal marine sediment.</title>
        <authorList>
            <person name="Lindsay M."/>
            <person name="Orcutt B."/>
            <person name="Emerson D."/>
            <person name="Stepanauskas R."/>
            <person name="D'Angelo T."/>
        </authorList>
    </citation>
    <scope>NUCLEOTIDE SEQUENCE [LARGE SCALE GENOMIC DNA]</scope>
    <source>
        <strain evidence="5">SAG AM-311-K15</strain>
    </source>
</reference>
<dbReference type="EMBL" id="JBHPBY010000015">
    <property type="protein sequence ID" value="MFC1848993.1"/>
    <property type="molecule type" value="Genomic_DNA"/>
</dbReference>
<comment type="caution">
    <text evidence="5">The sequence shown here is derived from an EMBL/GenBank/DDBJ whole genome shotgun (WGS) entry which is preliminary data.</text>
</comment>
<evidence type="ECO:0000256" key="3">
    <source>
        <dbReference type="ARBA" id="ARBA00022829"/>
    </source>
</evidence>
<keyword evidence="1" id="KW-0963">Cytoplasm</keyword>
<dbReference type="PANTHER" id="PTHR34298:SF2">
    <property type="entry name" value="SEGREGATION AND CONDENSATION PROTEIN B"/>
    <property type="match status" value="1"/>
</dbReference>